<sequence>MKKKIVIFMIYMIACVNVFSQNSQNIFGEYKFSQVVITAKDFRSKAPVFTKVFTDSVQIMTQDWDFPLQPVFSKVTIASGNIAEFTLLNNGYTYVINRENLLEKRDKRDNRSGDENDEFSNDYYFPRYTILEQGNSITIAFDKIIYGSSNYPDQTLEGVYEMILVKQ</sequence>
<feature type="chain" id="PRO_5032645428" description="Lipocalin-like domain-containing protein" evidence="1">
    <location>
        <begin position="21"/>
        <end position="167"/>
    </location>
</feature>
<reference evidence="2 3" key="1">
    <citation type="submission" date="2020-08" db="EMBL/GenBank/DDBJ databases">
        <title>Genomic Encyclopedia of Type Strains, Phase IV (KMG-IV): sequencing the most valuable type-strain genomes for metagenomic binning, comparative biology and taxonomic classification.</title>
        <authorList>
            <person name="Goeker M."/>
        </authorList>
    </citation>
    <scope>NUCLEOTIDE SEQUENCE [LARGE SCALE GENOMIC DNA]</scope>
    <source>
        <strain evidence="2 3">DSM 104969</strain>
    </source>
</reference>
<dbReference type="AlphaFoldDB" id="A0A840CT48"/>
<keyword evidence="3" id="KW-1185">Reference proteome</keyword>
<feature type="signal peptide" evidence="1">
    <location>
        <begin position="1"/>
        <end position="20"/>
    </location>
</feature>
<evidence type="ECO:0000313" key="3">
    <source>
        <dbReference type="Proteomes" id="UP000555103"/>
    </source>
</evidence>
<organism evidence="2 3">
    <name type="scientific">Dysgonomonas hofstadii</name>
    <dbReference type="NCBI Taxonomy" id="637886"/>
    <lineage>
        <taxon>Bacteria</taxon>
        <taxon>Pseudomonadati</taxon>
        <taxon>Bacteroidota</taxon>
        <taxon>Bacteroidia</taxon>
        <taxon>Bacteroidales</taxon>
        <taxon>Dysgonomonadaceae</taxon>
        <taxon>Dysgonomonas</taxon>
    </lineage>
</organism>
<evidence type="ECO:0000313" key="2">
    <source>
        <dbReference type="EMBL" id="MBB4036844.1"/>
    </source>
</evidence>
<proteinExistence type="predicted"/>
<accession>A0A840CT48</accession>
<gene>
    <name evidence="2" type="ORF">GGR21_002757</name>
</gene>
<comment type="caution">
    <text evidence="2">The sequence shown here is derived from an EMBL/GenBank/DDBJ whole genome shotgun (WGS) entry which is preliminary data.</text>
</comment>
<dbReference type="RefSeq" id="WP_183307732.1">
    <property type="nucleotide sequence ID" value="NZ_JACIEP010000009.1"/>
</dbReference>
<name>A0A840CT48_9BACT</name>
<evidence type="ECO:0000256" key="1">
    <source>
        <dbReference type="SAM" id="SignalP"/>
    </source>
</evidence>
<evidence type="ECO:0008006" key="4">
    <source>
        <dbReference type="Google" id="ProtNLM"/>
    </source>
</evidence>
<protein>
    <recommendedName>
        <fullName evidence="4">Lipocalin-like domain-containing protein</fullName>
    </recommendedName>
</protein>
<dbReference type="EMBL" id="JACIEP010000009">
    <property type="protein sequence ID" value="MBB4036844.1"/>
    <property type="molecule type" value="Genomic_DNA"/>
</dbReference>
<dbReference type="Proteomes" id="UP000555103">
    <property type="component" value="Unassembled WGS sequence"/>
</dbReference>
<keyword evidence="1" id="KW-0732">Signal</keyword>